<keyword evidence="1" id="KW-0732">Signal</keyword>
<organism evidence="2 3">
    <name type="scientific">Rhodococcus daqingensis</name>
    <dbReference type="NCBI Taxonomy" id="2479363"/>
    <lineage>
        <taxon>Bacteria</taxon>
        <taxon>Bacillati</taxon>
        <taxon>Actinomycetota</taxon>
        <taxon>Actinomycetes</taxon>
        <taxon>Mycobacteriales</taxon>
        <taxon>Nocardiaceae</taxon>
        <taxon>Rhodococcus</taxon>
    </lineage>
</organism>
<dbReference type="Proteomes" id="UP001596484">
    <property type="component" value="Unassembled WGS sequence"/>
</dbReference>
<protein>
    <recommendedName>
        <fullName evidence="4">Dehydratase</fullName>
    </recommendedName>
</protein>
<evidence type="ECO:0008006" key="4">
    <source>
        <dbReference type="Google" id="ProtNLM"/>
    </source>
</evidence>
<proteinExistence type="predicted"/>
<dbReference type="EMBL" id="JBHTCS010000011">
    <property type="protein sequence ID" value="MFC7448148.1"/>
    <property type="molecule type" value="Genomic_DNA"/>
</dbReference>
<gene>
    <name evidence="2" type="ORF">ACFQS9_09625</name>
</gene>
<evidence type="ECO:0000313" key="3">
    <source>
        <dbReference type="Proteomes" id="UP001596484"/>
    </source>
</evidence>
<feature type="chain" id="PRO_5046557849" description="Dehydratase" evidence="1">
    <location>
        <begin position="32"/>
        <end position="140"/>
    </location>
</feature>
<feature type="signal peptide" evidence="1">
    <location>
        <begin position="1"/>
        <end position="31"/>
    </location>
</feature>
<sequence>MLTRRNVRASAALLIAGAAASALFAAPVAGAATPFGGQTGPAAACGTVAAGGPGLLTITASSPVDPASLTSPLGPRVDHFFQLPPSAPPAPPATLDGAMKIKVTTATTPPMFGLGRVTGSYTLAGGTVNCVLNVPFFLEP</sequence>
<dbReference type="InterPro" id="IPR006311">
    <property type="entry name" value="TAT_signal"/>
</dbReference>
<name>A0ABW2RXZ5_9NOCA</name>
<accession>A0ABW2RXZ5</accession>
<comment type="caution">
    <text evidence="2">The sequence shown here is derived from an EMBL/GenBank/DDBJ whole genome shotgun (WGS) entry which is preliminary data.</text>
</comment>
<evidence type="ECO:0000256" key="1">
    <source>
        <dbReference type="SAM" id="SignalP"/>
    </source>
</evidence>
<keyword evidence="3" id="KW-1185">Reference proteome</keyword>
<dbReference type="PROSITE" id="PS51318">
    <property type="entry name" value="TAT"/>
    <property type="match status" value="1"/>
</dbReference>
<dbReference type="RefSeq" id="WP_378403913.1">
    <property type="nucleotide sequence ID" value="NZ_JBHTCS010000011.1"/>
</dbReference>
<evidence type="ECO:0000313" key="2">
    <source>
        <dbReference type="EMBL" id="MFC7448148.1"/>
    </source>
</evidence>
<reference evidence="3" key="1">
    <citation type="journal article" date="2019" name="Int. J. Syst. Evol. Microbiol.">
        <title>The Global Catalogue of Microorganisms (GCM) 10K type strain sequencing project: providing services to taxonomists for standard genome sequencing and annotation.</title>
        <authorList>
            <consortium name="The Broad Institute Genomics Platform"/>
            <consortium name="The Broad Institute Genome Sequencing Center for Infectious Disease"/>
            <person name="Wu L."/>
            <person name="Ma J."/>
        </authorList>
    </citation>
    <scope>NUCLEOTIDE SEQUENCE [LARGE SCALE GENOMIC DNA]</scope>
    <source>
        <strain evidence="3">ICMP 19430</strain>
    </source>
</reference>